<proteinExistence type="predicted"/>
<reference evidence="1 2" key="1">
    <citation type="journal article" date="2019" name="Nat. Plants">
        <title>Genome sequencing of Musa balbisiana reveals subgenome evolution and function divergence in polyploid bananas.</title>
        <authorList>
            <person name="Yao X."/>
        </authorList>
    </citation>
    <scope>NUCLEOTIDE SEQUENCE [LARGE SCALE GENOMIC DNA]</scope>
    <source>
        <strain evidence="2">cv. DH-PKW</strain>
        <tissue evidence="1">Leaves</tissue>
    </source>
</reference>
<dbReference type="EMBL" id="PYDT01000008">
    <property type="protein sequence ID" value="THU54499.1"/>
    <property type="molecule type" value="Genomic_DNA"/>
</dbReference>
<evidence type="ECO:0000313" key="2">
    <source>
        <dbReference type="Proteomes" id="UP000317650"/>
    </source>
</evidence>
<sequence length="97" mass="11387">MFDPSSGRCYRIVAIGQSHHCSISDRRYSTVTLGENPTRRPWEKAMLQESDRPREILSSLQYHHLREIWGSASLELYRGSFLQVAAQRLQKRFIYCL</sequence>
<comment type="caution">
    <text evidence="1">The sequence shown here is derived from an EMBL/GenBank/DDBJ whole genome shotgun (WGS) entry which is preliminary data.</text>
</comment>
<accession>A0A4S8J0P4</accession>
<gene>
    <name evidence="1" type="ORF">C4D60_Mb10t25720</name>
</gene>
<name>A0A4S8J0P4_MUSBA</name>
<protein>
    <submittedName>
        <fullName evidence="1">Uncharacterized protein</fullName>
    </submittedName>
</protein>
<keyword evidence="2" id="KW-1185">Reference proteome</keyword>
<organism evidence="1 2">
    <name type="scientific">Musa balbisiana</name>
    <name type="common">Banana</name>
    <dbReference type="NCBI Taxonomy" id="52838"/>
    <lineage>
        <taxon>Eukaryota</taxon>
        <taxon>Viridiplantae</taxon>
        <taxon>Streptophyta</taxon>
        <taxon>Embryophyta</taxon>
        <taxon>Tracheophyta</taxon>
        <taxon>Spermatophyta</taxon>
        <taxon>Magnoliopsida</taxon>
        <taxon>Liliopsida</taxon>
        <taxon>Zingiberales</taxon>
        <taxon>Musaceae</taxon>
        <taxon>Musa</taxon>
    </lineage>
</organism>
<dbReference type="AlphaFoldDB" id="A0A4S8J0P4"/>
<evidence type="ECO:0000313" key="1">
    <source>
        <dbReference type="EMBL" id="THU54499.1"/>
    </source>
</evidence>
<dbReference type="Proteomes" id="UP000317650">
    <property type="component" value="Chromosome 10"/>
</dbReference>